<name>A0ACB7TUF3_DIOAL</name>
<protein>
    <submittedName>
        <fullName evidence="1">EF-hand-containing protein</fullName>
    </submittedName>
</protein>
<dbReference type="Proteomes" id="UP000827976">
    <property type="component" value="Chromosome 19"/>
</dbReference>
<evidence type="ECO:0000313" key="1">
    <source>
        <dbReference type="EMBL" id="KAH7652283.1"/>
    </source>
</evidence>
<dbReference type="EMBL" id="CM037029">
    <property type="protein sequence ID" value="KAH7652283.1"/>
    <property type="molecule type" value="Genomic_DNA"/>
</dbReference>
<reference evidence="2" key="1">
    <citation type="journal article" date="2022" name="Nat. Commun.">
        <title>Chromosome evolution and the genetic basis of agronomically important traits in greater yam.</title>
        <authorList>
            <person name="Bredeson J.V."/>
            <person name="Lyons J.B."/>
            <person name="Oniyinde I.O."/>
            <person name="Okereke N.R."/>
            <person name="Kolade O."/>
            <person name="Nnabue I."/>
            <person name="Nwadili C.O."/>
            <person name="Hribova E."/>
            <person name="Parker M."/>
            <person name="Nwogha J."/>
            <person name="Shu S."/>
            <person name="Carlson J."/>
            <person name="Kariba R."/>
            <person name="Muthemba S."/>
            <person name="Knop K."/>
            <person name="Barton G.J."/>
            <person name="Sherwood A.V."/>
            <person name="Lopez-Montes A."/>
            <person name="Asiedu R."/>
            <person name="Jamnadass R."/>
            <person name="Muchugi A."/>
            <person name="Goodstein D."/>
            <person name="Egesi C.N."/>
            <person name="Featherston J."/>
            <person name="Asfaw A."/>
            <person name="Simpson G.G."/>
            <person name="Dolezel J."/>
            <person name="Hendre P.S."/>
            <person name="Van Deynze A."/>
            <person name="Kumar P.L."/>
            <person name="Obidiegwu J.E."/>
            <person name="Bhattacharjee R."/>
            <person name="Rokhsar D.S."/>
        </authorList>
    </citation>
    <scope>NUCLEOTIDE SEQUENCE [LARGE SCALE GENOMIC DNA]</scope>
    <source>
        <strain evidence="2">cv. TDa95/00328</strain>
    </source>
</reference>
<evidence type="ECO:0000313" key="2">
    <source>
        <dbReference type="Proteomes" id="UP000827976"/>
    </source>
</evidence>
<gene>
    <name evidence="1" type="ORF">IHE45_19G006900</name>
</gene>
<sequence length="330" mass="36656">MADEGMVVLDGTELRDLDLRLPVPDGPVAGAMALQLAESEASTRLFGLSLPENIRSTALRTIREADDPDFLSEVFHDSDALRSLIQKFLLVVADQLKDDPLVVSVLDGNALRIVLDDEDDFAMLAENLFTDLDAHDNGKLSKNDISNALLHMGVQLGVPPIRESESTDLLPNIIKKHGAEGEEKLGQSQFADLLQTILQDLADALSKKNVIVIRNVKVINGSKLKKTLENQKLFNEVLEKLFLEWKTYTNGQEDKELRGFLEAKGLEFGLPSSESSEAVALLYDQIFSEIDKDKITGDLERDAFQVIVKDILEKIAQQLEEDPIFIDLEC</sequence>
<proteinExistence type="predicted"/>
<comment type="caution">
    <text evidence="1">The sequence shown here is derived from an EMBL/GenBank/DDBJ whole genome shotgun (WGS) entry which is preliminary data.</text>
</comment>
<accession>A0ACB7TUF3</accession>
<keyword evidence="2" id="KW-1185">Reference proteome</keyword>
<organism evidence="1 2">
    <name type="scientific">Dioscorea alata</name>
    <name type="common">Purple yam</name>
    <dbReference type="NCBI Taxonomy" id="55571"/>
    <lineage>
        <taxon>Eukaryota</taxon>
        <taxon>Viridiplantae</taxon>
        <taxon>Streptophyta</taxon>
        <taxon>Embryophyta</taxon>
        <taxon>Tracheophyta</taxon>
        <taxon>Spermatophyta</taxon>
        <taxon>Magnoliopsida</taxon>
        <taxon>Liliopsida</taxon>
        <taxon>Dioscoreales</taxon>
        <taxon>Dioscoreaceae</taxon>
        <taxon>Dioscorea</taxon>
    </lineage>
</organism>